<evidence type="ECO:0000313" key="1">
    <source>
        <dbReference type="EMBL" id="KFH61794.1"/>
    </source>
</evidence>
<dbReference type="InterPro" id="IPR029063">
    <property type="entry name" value="SAM-dependent_MTases_sf"/>
</dbReference>
<dbReference type="SUPFAM" id="SSF53335">
    <property type="entry name" value="S-adenosyl-L-methionine-dependent methyltransferases"/>
    <property type="match status" value="1"/>
</dbReference>
<dbReference type="Gene3D" id="3.40.50.150">
    <property type="entry name" value="Vaccinia Virus protein VP39"/>
    <property type="match status" value="1"/>
</dbReference>
<dbReference type="Proteomes" id="UP000243308">
    <property type="component" value="Unassembled WGS sequence"/>
</dbReference>
<gene>
    <name evidence="1" type="ORF">MVEG_12377</name>
</gene>
<proteinExistence type="predicted"/>
<reference evidence="1 2" key="1">
    <citation type="submission" date="2011-02" db="EMBL/GenBank/DDBJ databases">
        <title>The Genome Sequence of Mortierella verticillata NRRL 6337.</title>
        <authorList>
            <consortium name="The Broad Institute Genome Sequencing Platform"/>
            <person name="Russ C."/>
            <person name="Cuomo C."/>
            <person name="Burger G."/>
            <person name="Gray M.W."/>
            <person name="Holland P.W.H."/>
            <person name="King N."/>
            <person name="Lang F.B.F."/>
            <person name="Roger A.J."/>
            <person name="Ruiz-Trillo I."/>
            <person name="Young S.K."/>
            <person name="Zeng Q."/>
            <person name="Gargeya S."/>
            <person name="Alvarado L."/>
            <person name="Berlin A."/>
            <person name="Chapman S.B."/>
            <person name="Chen Z."/>
            <person name="Freedman E."/>
            <person name="Gellesch M."/>
            <person name="Goldberg J."/>
            <person name="Griggs A."/>
            <person name="Gujja S."/>
            <person name="Heilman E."/>
            <person name="Heiman D."/>
            <person name="Howarth C."/>
            <person name="Mehta T."/>
            <person name="Neiman D."/>
            <person name="Pearson M."/>
            <person name="Roberts A."/>
            <person name="Saif S."/>
            <person name="Shea T."/>
            <person name="Shenoy N."/>
            <person name="Sisk P."/>
            <person name="Stolte C."/>
            <person name="Sykes S."/>
            <person name="White J."/>
            <person name="Yandava C."/>
            <person name="Haas B."/>
            <person name="Nusbaum C."/>
            <person name="Birren B."/>
        </authorList>
    </citation>
    <scope>NUCLEOTIDE SEQUENCE [LARGE SCALE GENOMIC DNA]</scope>
    <source>
        <strain evidence="1 2">NRRL 6337</strain>
    </source>
</reference>
<accession>A0A086TIL7</accession>
<name>A0A086TIL7_9FUNG</name>
<protein>
    <submittedName>
        <fullName evidence="1">Uncharacterized protein</fullName>
    </submittedName>
</protein>
<dbReference type="CDD" id="cd02440">
    <property type="entry name" value="AdoMet_MTases"/>
    <property type="match status" value="1"/>
</dbReference>
<dbReference type="EMBL" id="KN042439">
    <property type="protein sequence ID" value="KFH61794.1"/>
    <property type="molecule type" value="Genomic_DNA"/>
</dbReference>
<keyword evidence="2" id="KW-1185">Reference proteome</keyword>
<dbReference type="Gene3D" id="3.30.470.30">
    <property type="entry name" value="DNA ligase/mRNA capping enzyme"/>
    <property type="match status" value="1"/>
</dbReference>
<organism evidence="1 2">
    <name type="scientific">Podila verticillata NRRL 6337</name>
    <dbReference type="NCBI Taxonomy" id="1069443"/>
    <lineage>
        <taxon>Eukaryota</taxon>
        <taxon>Fungi</taxon>
        <taxon>Fungi incertae sedis</taxon>
        <taxon>Mucoromycota</taxon>
        <taxon>Mortierellomycotina</taxon>
        <taxon>Mortierellomycetes</taxon>
        <taxon>Mortierellales</taxon>
        <taxon>Mortierellaceae</taxon>
        <taxon>Podila</taxon>
    </lineage>
</organism>
<sequence length="689" mass="79914">MQEAITNAYQLAKQLWNTEVEARIKGPIVRGDTVKRLLAKYDMQDGSKYVEQRNKATSGAQTVVYRCIDGGNIVCKSKIKSFKCYNEWVSIVVSTEVDTYSNEMLAERHFVETTKTRYSKTLYDDTLRLDVTHLHDEDTYQVEVEVLMYNSPDEFATCIREIVNTLQDSPLYISRKKFDAVRCIVGGEGYYVSTTANINMKGSIEVDRTTNFSMYHGKYQKPITLTKRRLRNIFRKETYMTPKLDGVRRFIVTFNGMVYDIDPEHMHVRLLSNKSPYHEPFPSIVDTELVLGTYNLFDICVFNGWYVGNETLLSRLKYAKTWMKSFMYMGNCVMKEYEKVLDENSVEQVNNFYKRYSNGTFPIDGIVFVDGDREYTHNVIKWKEHVTVDLVMEESGTLEGRMVANSIDTTRIRTRDDGTLVDGTGVYEFEILGTIEDETGYKFDLRVLRFRDDKKKPNSSNVIVNNVDGLELRDIWNGYGCILMRQYHNMVKRKMLKTYARGCTILDIGSGQGGDVSKWGNARKVYCVEPSDKAVMELKQRLSVAGMKKQVKVIHCPISNVDKIRKRVDRIDVMTLFFTINLFQEQDLNALVEIVNEYQPKHIIGTFLDKSLVRYDENACYEITPNGVSGYHIRLPGTRIDQDEYFFGLDQLHFKGYKLVNSRPLDSGKMMSTNEKELSKMFRSFHFRR</sequence>
<evidence type="ECO:0000313" key="2">
    <source>
        <dbReference type="Proteomes" id="UP000243308"/>
    </source>
</evidence>
<dbReference type="SUPFAM" id="SSF56091">
    <property type="entry name" value="DNA ligase/mRNA capping enzyme, catalytic domain"/>
    <property type="match status" value="1"/>
</dbReference>
<dbReference type="OrthoDB" id="5596547at2759"/>
<dbReference type="AlphaFoldDB" id="A0A086TIL7"/>